<evidence type="ECO:0000259" key="2">
    <source>
        <dbReference type="SMART" id="SM01232"/>
    </source>
</evidence>
<dbReference type="SMART" id="SM01232">
    <property type="entry name" value="H2TH"/>
    <property type="match status" value="1"/>
</dbReference>
<evidence type="ECO:0000313" key="4">
    <source>
        <dbReference type="Proteomes" id="UP001199816"/>
    </source>
</evidence>
<dbReference type="SUPFAM" id="SSF81624">
    <property type="entry name" value="N-terminal domain of MutM-like DNA repair proteins"/>
    <property type="match status" value="1"/>
</dbReference>
<feature type="domain" description="Formamidopyrimidine-DNA glycosylase H2TH DNA-binding" evidence="2">
    <location>
        <begin position="64"/>
        <end position="153"/>
    </location>
</feature>
<dbReference type="Proteomes" id="UP001199816">
    <property type="component" value="Unassembled WGS sequence"/>
</dbReference>
<dbReference type="Pfam" id="PF06831">
    <property type="entry name" value="H2TH"/>
    <property type="match status" value="1"/>
</dbReference>
<name>A0ABS8PP33_9BACT</name>
<dbReference type="SUPFAM" id="SSF46946">
    <property type="entry name" value="S13-like H2TH domain"/>
    <property type="match status" value="1"/>
</dbReference>
<organism evidence="3 4">
    <name type="scientific">Niabella pedocola</name>
    <dbReference type="NCBI Taxonomy" id="1752077"/>
    <lineage>
        <taxon>Bacteria</taxon>
        <taxon>Pseudomonadati</taxon>
        <taxon>Bacteroidota</taxon>
        <taxon>Chitinophagia</taxon>
        <taxon>Chitinophagales</taxon>
        <taxon>Chitinophagaceae</taxon>
        <taxon>Niabella</taxon>
    </lineage>
</organism>
<proteinExistence type="inferred from homology"/>
<evidence type="ECO:0000256" key="1">
    <source>
        <dbReference type="ARBA" id="ARBA00009409"/>
    </source>
</evidence>
<dbReference type="PANTHER" id="PTHR22993:SF9">
    <property type="entry name" value="FORMAMIDOPYRIMIDINE-DNA GLYCOSYLASE"/>
    <property type="match status" value="1"/>
</dbReference>
<keyword evidence="4" id="KW-1185">Reference proteome</keyword>
<reference evidence="3 4" key="1">
    <citation type="submission" date="2021-11" db="EMBL/GenBank/DDBJ databases">
        <title>Genomic of Niabella pedocola.</title>
        <authorList>
            <person name="Wu T."/>
        </authorList>
    </citation>
    <scope>NUCLEOTIDE SEQUENCE [LARGE SCALE GENOMIC DNA]</scope>
    <source>
        <strain evidence="3 4">JCM 31011</strain>
    </source>
</reference>
<gene>
    <name evidence="3" type="ORF">LQ567_04695</name>
</gene>
<evidence type="ECO:0000313" key="3">
    <source>
        <dbReference type="EMBL" id="MCD2422048.1"/>
    </source>
</evidence>
<dbReference type="InterPro" id="IPR010979">
    <property type="entry name" value="Ribosomal_uS13-like_H2TH"/>
</dbReference>
<accession>A0ABS8PP33</accession>
<dbReference type="InterPro" id="IPR015886">
    <property type="entry name" value="H2TH_FPG"/>
</dbReference>
<sequence length="200" mass="21624">MLFDFGTNAQLALHLMLHGKLLWLEAGDEPPKHCIARLEFPGITLALTDFQKAAHFTLNPEPAKAADALSDTLSAAWLKAQLTGSRATIKAVLMDQKRIAGIGNAYADEILWAARIAPGSIAGKIPGAAITHLAKAIKQVLKNAEKQILKQQPEAISGEARDFMKVHNSHKKNSPSGAAILKTTLGSRSTYYTDEQVLYT</sequence>
<comment type="similarity">
    <text evidence="1">Belongs to the FPG family.</text>
</comment>
<dbReference type="PANTHER" id="PTHR22993">
    <property type="entry name" value="FORMAMIDOPYRIMIDINE-DNA GLYCOSYLASE"/>
    <property type="match status" value="1"/>
</dbReference>
<dbReference type="EMBL" id="JAJNEC010000004">
    <property type="protein sequence ID" value="MCD2422048.1"/>
    <property type="molecule type" value="Genomic_DNA"/>
</dbReference>
<dbReference type="InterPro" id="IPR035937">
    <property type="entry name" value="FPG_N"/>
</dbReference>
<protein>
    <submittedName>
        <fullName evidence="3">Fpg/Nei family DNA glycosylase</fullName>
    </submittedName>
</protein>
<comment type="caution">
    <text evidence="3">The sequence shown here is derived from an EMBL/GenBank/DDBJ whole genome shotgun (WGS) entry which is preliminary data.</text>
</comment>
<dbReference type="Gene3D" id="1.10.8.50">
    <property type="match status" value="1"/>
</dbReference>